<evidence type="ECO:0000313" key="2">
    <source>
        <dbReference type="Proteomes" id="UP001152888"/>
    </source>
</evidence>
<sequence>MPRRKRGRPEKTWDVVTDNIGYRVEHAERTRTGTKQEVEKELVDNSDSQDLLQSEISLYQAFYKHVRFETTFADDTVILFEGTSWQEVEQVAEREIKRAYAYHNDSGKL</sequence>
<protein>
    <submittedName>
        <fullName evidence="1">Uncharacterized protein</fullName>
    </submittedName>
</protein>
<dbReference type="Proteomes" id="UP001152888">
    <property type="component" value="Unassembled WGS sequence"/>
</dbReference>
<organism evidence="1 2">
    <name type="scientific">Acanthoscelides obtectus</name>
    <name type="common">Bean weevil</name>
    <name type="synonym">Bruchus obtectus</name>
    <dbReference type="NCBI Taxonomy" id="200917"/>
    <lineage>
        <taxon>Eukaryota</taxon>
        <taxon>Metazoa</taxon>
        <taxon>Ecdysozoa</taxon>
        <taxon>Arthropoda</taxon>
        <taxon>Hexapoda</taxon>
        <taxon>Insecta</taxon>
        <taxon>Pterygota</taxon>
        <taxon>Neoptera</taxon>
        <taxon>Endopterygota</taxon>
        <taxon>Coleoptera</taxon>
        <taxon>Polyphaga</taxon>
        <taxon>Cucujiformia</taxon>
        <taxon>Chrysomeloidea</taxon>
        <taxon>Chrysomelidae</taxon>
        <taxon>Bruchinae</taxon>
        <taxon>Bruchini</taxon>
        <taxon>Acanthoscelides</taxon>
    </lineage>
</organism>
<comment type="caution">
    <text evidence="1">The sequence shown here is derived from an EMBL/GenBank/DDBJ whole genome shotgun (WGS) entry which is preliminary data.</text>
</comment>
<dbReference type="EMBL" id="CAKOFQ010007467">
    <property type="protein sequence ID" value="CAH2001727.1"/>
    <property type="molecule type" value="Genomic_DNA"/>
</dbReference>
<proteinExistence type="predicted"/>
<dbReference type="AlphaFoldDB" id="A0A9P0LZH5"/>
<name>A0A9P0LZH5_ACAOB</name>
<gene>
    <name evidence="1" type="ORF">ACAOBT_LOCUS26394</name>
</gene>
<keyword evidence="2" id="KW-1185">Reference proteome</keyword>
<evidence type="ECO:0000313" key="1">
    <source>
        <dbReference type="EMBL" id="CAH2001727.1"/>
    </source>
</evidence>
<reference evidence="1" key="1">
    <citation type="submission" date="2022-03" db="EMBL/GenBank/DDBJ databases">
        <authorList>
            <person name="Sayadi A."/>
        </authorList>
    </citation>
    <scope>NUCLEOTIDE SEQUENCE</scope>
</reference>
<accession>A0A9P0LZH5</accession>